<dbReference type="EMBL" id="JAMFTS010000003">
    <property type="protein sequence ID" value="KAJ4774185.1"/>
    <property type="molecule type" value="Genomic_DNA"/>
</dbReference>
<dbReference type="AlphaFoldDB" id="A0AAV8DY87"/>
<dbReference type="InterPro" id="IPR032675">
    <property type="entry name" value="LRR_dom_sf"/>
</dbReference>
<dbReference type="SMART" id="SM00256">
    <property type="entry name" value="FBOX"/>
    <property type="match status" value="1"/>
</dbReference>
<evidence type="ECO:0000313" key="3">
    <source>
        <dbReference type="Proteomes" id="UP001140206"/>
    </source>
</evidence>
<protein>
    <submittedName>
        <fullName evidence="2">F-box family protein</fullName>
    </submittedName>
</protein>
<organism evidence="2 3">
    <name type="scientific">Rhynchospora pubera</name>
    <dbReference type="NCBI Taxonomy" id="906938"/>
    <lineage>
        <taxon>Eukaryota</taxon>
        <taxon>Viridiplantae</taxon>
        <taxon>Streptophyta</taxon>
        <taxon>Embryophyta</taxon>
        <taxon>Tracheophyta</taxon>
        <taxon>Spermatophyta</taxon>
        <taxon>Magnoliopsida</taxon>
        <taxon>Liliopsida</taxon>
        <taxon>Poales</taxon>
        <taxon>Cyperaceae</taxon>
        <taxon>Cyperoideae</taxon>
        <taxon>Rhynchosporeae</taxon>
        <taxon>Rhynchospora</taxon>
    </lineage>
</organism>
<keyword evidence="3" id="KW-1185">Reference proteome</keyword>
<dbReference type="PANTHER" id="PTHR34223:SF51">
    <property type="entry name" value="OS06G0556300 PROTEIN"/>
    <property type="match status" value="1"/>
</dbReference>
<dbReference type="PANTHER" id="PTHR34223">
    <property type="entry name" value="OS11G0201299 PROTEIN"/>
    <property type="match status" value="1"/>
</dbReference>
<name>A0AAV8DY87_9POAL</name>
<proteinExistence type="predicted"/>
<dbReference type="InterPro" id="IPR053197">
    <property type="entry name" value="F-box_SCFL_complex_component"/>
</dbReference>
<comment type="caution">
    <text evidence="2">The sequence shown here is derived from an EMBL/GenBank/DDBJ whole genome shotgun (WGS) entry which is preliminary data.</text>
</comment>
<sequence length="450" mass="51975">MASTDWISKLPDSVLHHIMSFMKAKAAVRTCVLSKRWRHLWASLQHLHFDFTEFEGIQKLPWLEHVPKYRKFISRMLQERDNIDVHTFDIQNFSEFYDDDDDDERGGEWVTYAIHHKARVIHFDINLWSNLPQSIYTCASLEELHVDMVDPAPIIYPASVSLPRLRSLDLTFVDHHFLKLVLLQCPALESLSLSDCNGIDLSGIPFQKLRKLNVSCCTMLSAAEELSLPSLESFMYVGSMSTLRVMGIESIPSLTYAYVFAEEYEDGDIVSFNNDNFNLLRALTNARKLELYAFEAAIRDLLKEELQNCPTFLNLAELYIYGCASCLSNMIARMLESSPYLQKLTICHDESYNHKVLNCERTIIKGALFKSMYIDTIAIEVSRHYNTVKPLIEELVECLKGRSKLFKINLIIRKYASRSRLIIDEDFDTLCSSLAQQHPQINVSYKLIER</sequence>
<dbReference type="Pfam" id="PF00646">
    <property type="entry name" value="F-box"/>
    <property type="match status" value="1"/>
</dbReference>
<dbReference type="SUPFAM" id="SSF52047">
    <property type="entry name" value="RNI-like"/>
    <property type="match status" value="1"/>
</dbReference>
<dbReference type="Proteomes" id="UP001140206">
    <property type="component" value="Chromosome 3"/>
</dbReference>
<dbReference type="Pfam" id="PF24758">
    <property type="entry name" value="LRR_At5g56370"/>
    <property type="match status" value="1"/>
</dbReference>
<dbReference type="Gene3D" id="3.80.10.10">
    <property type="entry name" value="Ribonuclease Inhibitor"/>
    <property type="match status" value="1"/>
</dbReference>
<dbReference type="InterPro" id="IPR001810">
    <property type="entry name" value="F-box_dom"/>
</dbReference>
<accession>A0AAV8DY87</accession>
<dbReference type="CDD" id="cd22160">
    <property type="entry name" value="F-box_AtFBL13-like"/>
    <property type="match status" value="1"/>
</dbReference>
<dbReference type="InterPro" id="IPR053781">
    <property type="entry name" value="F-box_AtFBL13-like"/>
</dbReference>
<reference evidence="2" key="1">
    <citation type="submission" date="2022-08" db="EMBL/GenBank/DDBJ databases">
        <authorList>
            <person name="Marques A."/>
        </authorList>
    </citation>
    <scope>NUCLEOTIDE SEQUENCE</scope>
    <source>
        <strain evidence="2">RhyPub2mFocal</strain>
        <tissue evidence="2">Leaves</tissue>
    </source>
</reference>
<evidence type="ECO:0000259" key="1">
    <source>
        <dbReference type="SMART" id="SM00256"/>
    </source>
</evidence>
<feature type="domain" description="F-box" evidence="1">
    <location>
        <begin position="10"/>
        <end position="50"/>
    </location>
</feature>
<evidence type="ECO:0000313" key="2">
    <source>
        <dbReference type="EMBL" id="KAJ4774185.1"/>
    </source>
</evidence>
<dbReference type="SUPFAM" id="SSF81383">
    <property type="entry name" value="F-box domain"/>
    <property type="match status" value="1"/>
</dbReference>
<dbReference type="Gene3D" id="1.20.1280.50">
    <property type="match status" value="1"/>
</dbReference>
<gene>
    <name evidence="2" type="ORF">LUZ62_058442</name>
</gene>
<dbReference type="InterPro" id="IPR036047">
    <property type="entry name" value="F-box-like_dom_sf"/>
</dbReference>
<dbReference type="InterPro" id="IPR055411">
    <property type="entry name" value="LRR_FXL15/At3g58940/PEG3-like"/>
</dbReference>